<keyword evidence="1" id="KW-0812">Transmembrane</keyword>
<evidence type="ECO:0008006" key="4">
    <source>
        <dbReference type="Google" id="ProtNLM"/>
    </source>
</evidence>
<dbReference type="EMBL" id="SSOP01000030">
    <property type="protein sequence ID" value="KAB5593775.1"/>
    <property type="molecule type" value="Genomic_DNA"/>
</dbReference>
<keyword evidence="1" id="KW-1133">Transmembrane helix</keyword>
<evidence type="ECO:0000256" key="1">
    <source>
        <dbReference type="SAM" id="Phobius"/>
    </source>
</evidence>
<proteinExistence type="predicted"/>
<feature type="transmembrane region" description="Helical" evidence="1">
    <location>
        <begin position="150"/>
        <end position="172"/>
    </location>
</feature>
<feature type="transmembrane region" description="Helical" evidence="1">
    <location>
        <begin position="226"/>
        <end position="245"/>
    </location>
</feature>
<dbReference type="AlphaFoldDB" id="A0A5N5QPR9"/>
<dbReference type="OrthoDB" id="3346544at2759"/>
<keyword evidence="3" id="KW-1185">Reference proteome</keyword>
<organism evidence="2 3">
    <name type="scientific">Ceratobasidium theobromae</name>
    <dbReference type="NCBI Taxonomy" id="1582974"/>
    <lineage>
        <taxon>Eukaryota</taxon>
        <taxon>Fungi</taxon>
        <taxon>Dikarya</taxon>
        <taxon>Basidiomycota</taxon>
        <taxon>Agaricomycotina</taxon>
        <taxon>Agaricomycetes</taxon>
        <taxon>Cantharellales</taxon>
        <taxon>Ceratobasidiaceae</taxon>
        <taxon>Ceratobasidium</taxon>
    </lineage>
</organism>
<sequence length="353" mass="38469">MFSEIALWGVFLVLFVICAHVLVRRRTPETMQWIPLCTASLLFALATTHLGLQLRKLYEGLVLSANKPGGPDAYFLEIRRWLNIAGDAVYATTILVGDSVVIHRCFLIWGGNMYVIFIPVLCLIGTAASGYTAVWLFTKLPPMASALEGPLAKCAAAAFLLSLATNLITTALTSYRIIMTARKVSDSVDVRPYIGGLAVIVESAAIYTTTLVVYLIIFMMKINAQYIVFCALCPIIGIVPTLIIVRVGLGLTRTSQVDVDGPPSTPSPTYGVYPPAELPTFRITPITPSYSPWLRSPHTQGLPGTRAAWTEGPDMIHLQLRYSQGSRCVTLDDVSRNSCVSLGLVRTKTGETK</sequence>
<feature type="transmembrane region" description="Helical" evidence="1">
    <location>
        <begin position="193"/>
        <end position="220"/>
    </location>
</feature>
<evidence type="ECO:0000313" key="3">
    <source>
        <dbReference type="Proteomes" id="UP000383932"/>
    </source>
</evidence>
<name>A0A5N5QPR9_9AGAM</name>
<reference evidence="2 3" key="1">
    <citation type="journal article" date="2019" name="Fungal Biol. Biotechnol.">
        <title>Draft genome sequence of fastidious pathogen Ceratobasidium theobromae, which causes vascular-streak dieback in Theobroma cacao.</title>
        <authorList>
            <person name="Ali S.S."/>
            <person name="Asman A."/>
            <person name="Shao J."/>
            <person name="Firmansyah A.P."/>
            <person name="Susilo A.W."/>
            <person name="Rosmana A."/>
            <person name="McMahon P."/>
            <person name="Junaid M."/>
            <person name="Guest D."/>
            <person name="Kheng T.Y."/>
            <person name="Meinhardt L.W."/>
            <person name="Bailey B.A."/>
        </authorList>
    </citation>
    <scope>NUCLEOTIDE SEQUENCE [LARGE SCALE GENOMIC DNA]</scope>
    <source>
        <strain evidence="2 3">CT2</strain>
    </source>
</reference>
<protein>
    <recommendedName>
        <fullName evidence="4">Transmembrane protein</fullName>
    </recommendedName>
</protein>
<feature type="transmembrane region" description="Helical" evidence="1">
    <location>
        <begin position="6"/>
        <end position="23"/>
    </location>
</feature>
<keyword evidence="1" id="KW-0472">Membrane</keyword>
<feature type="transmembrane region" description="Helical" evidence="1">
    <location>
        <begin position="114"/>
        <end position="138"/>
    </location>
</feature>
<feature type="transmembrane region" description="Helical" evidence="1">
    <location>
        <begin position="30"/>
        <end position="52"/>
    </location>
</feature>
<evidence type="ECO:0000313" key="2">
    <source>
        <dbReference type="EMBL" id="KAB5593775.1"/>
    </source>
</evidence>
<accession>A0A5N5QPR9</accession>
<dbReference type="Proteomes" id="UP000383932">
    <property type="component" value="Unassembled WGS sequence"/>
</dbReference>
<comment type="caution">
    <text evidence="2">The sequence shown here is derived from an EMBL/GenBank/DDBJ whole genome shotgun (WGS) entry which is preliminary data.</text>
</comment>
<gene>
    <name evidence="2" type="ORF">CTheo_2744</name>
</gene>